<feature type="domain" description="Tetrapyrrole methylase" evidence="6">
    <location>
        <begin position="9"/>
        <end position="188"/>
    </location>
</feature>
<dbReference type="PIRSF" id="PIRSF036428">
    <property type="entry name" value="CobL"/>
    <property type="match status" value="1"/>
</dbReference>
<comment type="caution">
    <text evidence="7">The sequence shown here is derived from an EMBL/GenBank/DDBJ whole genome shotgun (WGS) entry which is preliminary data.</text>
</comment>
<sequence length="400" mass="41772">MTSPAGAWLSVVGIGEDGLDGVSKAGRRLIDAADLLAGGERHLALIPEDGRDRLPWSSPFSAGLEELLRNRGRRVCILASGDPMSYGIGATLARRIPPAEMIVIPAPGAFDLACARMGWARAEVETLTLHGRPLALLHAYLQPGARLLILSENGTTPAAVAGVLAARGYGGSRITVLERMGGPFERRCAWDEPDIAGLNTLAVECVADPGAPLLPRSPGLPDEAFHHDGQLTKREVRAATLAALAPVPGQLLWDVGAGCGSIAIEWMRHHPACRAVAVEPRRDRLALIAANAEGLGCPDLTIVEGKAPAALEGLPPPDAVFIGGGVSAPGVFETCWQALPPGGRLVANAVTIEGEQTLLSAYAKLGGSLTRIAISRAEPIGPFSGWRPLMPVTQLALLKT</sequence>
<dbReference type="UniPathway" id="UPA00148"/>
<dbReference type="PANTHER" id="PTHR43182">
    <property type="entry name" value="COBALT-PRECORRIN-6B C(15)-METHYLTRANSFERASE (DECARBOXYLATING)"/>
    <property type="match status" value="1"/>
</dbReference>
<dbReference type="CDD" id="cd11644">
    <property type="entry name" value="Precorrin-6Y-MT"/>
    <property type="match status" value="1"/>
</dbReference>
<evidence type="ECO:0000313" key="8">
    <source>
        <dbReference type="Proteomes" id="UP000321523"/>
    </source>
</evidence>
<keyword evidence="2" id="KW-0169">Cobalamin biosynthesis</keyword>
<organism evidence="7 8">
    <name type="scientific">Skermanella aerolata</name>
    <dbReference type="NCBI Taxonomy" id="393310"/>
    <lineage>
        <taxon>Bacteria</taxon>
        <taxon>Pseudomonadati</taxon>
        <taxon>Pseudomonadota</taxon>
        <taxon>Alphaproteobacteria</taxon>
        <taxon>Rhodospirillales</taxon>
        <taxon>Azospirillaceae</taxon>
        <taxon>Skermanella</taxon>
    </lineage>
</organism>
<proteinExistence type="predicted"/>
<evidence type="ECO:0000256" key="2">
    <source>
        <dbReference type="ARBA" id="ARBA00022573"/>
    </source>
</evidence>
<gene>
    <name evidence="7" type="ORF">SAE02_07280</name>
</gene>
<evidence type="ECO:0000256" key="1">
    <source>
        <dbReference type="ARBA" id="ARBA00004953"/>
    </source>
</evidence>
<dbReference type="NCBIfam" id="TIGR02467">
    <property type="entry name" value="CbiE"/>
    <property type="match status" value="1"/>
</dbReference>
<dbReference type="Gene3D" id="3.40.1010.10">
    <property type="entry name" value="Cobalt-precorrin-4 Transmethylase, Domain 1"/>
    <property type="match status" value="1"/>
</dbReference>
<accession>A0A512DK69</accession>
<dbReference type="CDD" id="cd02440">
    <property type="entry name" value="AdoMet_MTases"/>
    <property type="match status" value="1"/>
</dbReference>
<keyword evidence="4 7" id="KW-0808">Transferase</keyword>
<dbReference type="GO" id="GO:0009236">
    <property type="term" value="P:cobalamin biosynthetic process"/>
    <property type="evidence" value="ECO:0007669"/>
    <property type="project" value="UniProtKB-UniPathway"/>
</dbReference>
<protein>
    <submittedName>
        <fullName evidence="7">Precorrin-6Y C5,15-methyltransferase (Decarboxylating)</fullName>
    </submittedName>
</protein>
<dbReference type="InterPro" id="IPR050714">
    <property type="entry name" value="Cobalamin_biosynth_MTase"/>
</dbReference>
<dbReference type="SUPFAM" id="SSF53790">
    <property type="entry name" value="Tetrapyrrole methylase"/>
    <property type="match status" value="1"/>
</dbReference>
<dbReference type="Gene3D" id="3.40.50.150">
    <property type="entry name" value="Vaccinia Virus protein VP39"/>
    <property type="match status" value="1"/>
</dbReference>
<keyword evidence="3 7" id="KW-0489">Methyltransferase</keyword>
<evidence type="ECO:0000313" key="7">
    <source>
        <dbReference type="EMBL" id="GEO36580.1"/>
    </source>
</evidence>
<keyword evidence="5" id="KW-0949">S-adenosyl-L-methionine</keyword>
<dbReference type="OrthoDB" id="9787825at2"/>
<dbReference type="InterPro" id="IPR000878">
    <property type="entry name" value="4pyrrol_Mease"/>
</dbReference>
<evidence type="ECO:0000256" key="3">
    <source>
        <dbReference type="ARBA" id="ARBA00022603"/>
    </source>
</evidence>
<dbReference type="SUPFAM" id="SSF53335">
    <property type="entry name" value="S-adenosyl-L-methionine-dependent methyltransferases"/>
    <property type="match status" value="1"/>
</dbReference>
<dbReference type="Pfam" id="PF01135">
    <property type="entry name" value="PCMT"/>
    <property type="match status" value="1"/>
</dbReference>
<reference evidence="7 8" key="1">
    <citation type="submission" date="2019-07" db="EMBL/GenBank/DDBJ databases">
        <title>Whole genome shotgun sequence of Skermanella aerolata NBRC 106429.</title>
        <authorList>
            <person name="Hosoyama A."/>
            <person name="Uohara A."/>
            <person name="Ohji S."/>
            <person name="Ichikawa N."/>
        </authorList>
    </citation>
    <scope>NUCLEOTIDE SEQUENCE [LARGE SCALE GENOMIC DNA]</scope>
    <source>
        <strain evidence="7 8">NBRC 106429</strain>
    </source>
</reference>
<dbReference type="NCBIfam" id="TIGR02469">
    <property type="entry name" value="CbiT"/>
    <property type="match status" value="1"/>
</dbReference>
<keyword evidence="8" id="KW-1185">Reference proteome</keyword>
<dbReference type="InterPro" id="IPR014008">
    <property type="entry name" value="Cbl_synth_MTase_CbiT"/>
</dbReference>
<name>A0A512DK69_9PROT</name>
<comment type="pathway">
    <text evidence="1">Cofactor biosynthesis; adenosylcobalamin biosynthesis.</text>
</comment>
<dbReference type="Pfam" id="PF00590">
    <property type="entry name" value="TP_methylase"/>
    <property type="match status" value="1"/>
</dbReference>
<dbReference type="InterPro" id="IPR029063">
    <property type="entry name" value="SAM-dependent_MTases_sf"/>
</dbReference>
<evidence type="ECO:0000256" key="4">
    <source>
        <dbReference type="ARBA" id="ARBA00022679"/>
    </source>
</evidence>
<dbReference type="Proteomes" id="UP000321523">
    <property type="component" value="Unassembled WGS sequence"/>
</dbReference>
<dbReference type="InterPro" id="IPR014777">
    <property type="entry name" value="4pyrrole_Mease_sub1"/>
</dbReference>
<dbReference type="GO" id="GO:0008276">
    <property type="term" value="F:protein methyltransferase activity"/>
    <property type="evidence" value="ECO:0007669"/>
    <property type="project" value="InterPro"/>
</dbReference>
<dbReference type="EMBL" id="BJYZ01000002">
    <property type="protein sequence ID" value="GEO36580.1"/>
    <property type="molecule type" value="Genomic_DNA"/>
</dbReference>
<dbReference type="InterPro" id="IPR012818">
    <property type="entry name" value="CbiE"/>
</dbReference>
<dbReference type="GO" id="GO:0032259">
    <property type="term" value="P:methylation"/>
    <property type="evidence" value="ECO:0007669"/>
    <property type="project" value="UniProtKB-KW"/>
</dbReference>
<evidence type="ECO:0000259" key="6">
    <source>
        <dbReference type="Pfam" id="PF00590"/>
    </source>
</evidence>
<dbReference type="InterPro" id="IPR006365">
    <property type="entry name" value="Cbl_synth_CobL"/>
</dbReference>
<dbReference type="RefSeq" id="WP_044425334.1">
    <property type="nucleotide sequence ID" value="NZ_BJYZ01000002.1"/>
</dbReference>
<dbReference type="PANTHER" id="PTHR43182:SF1">
    <property type="entry name" value="COBALT-PRECORRIN-7 C(5)-METHYLTRANSFERASE"/>
    <property type="match status" value="1"/>
</dbReference>
<dbReference type="AlphaFoldDB" id="A0A512DK69"/>
<dbReference type="InterPro" id="IPR035996">
    <property type="entry name" value="4pyrrol_Methylase_sf"/>
</dbReference>
<evidence type="ECO:0000256" key="5">
    <source>
        <dbReference type="ARBA" id="ARBA00022691"/>
    </source>
</evidence>